<gene>
    <name evidence="1" type="ORF">DCAF_LOCUS13903</name>
</gene>
<sequence>MLEYVGRTKMDGLEQKAGTGPSTRQALNERTKMNGPKQNAALGPLWIEKEAKRKAAYARAGKSVAGKENRGEINVQKIDVKYVKDFCFPIIFNKHKLKRNQQKKWALELIFSFQSLIFCKSAYLKPGTSEWDSVRSQVWKAISKDGCFKALFDKIPVENQKTLLCSLEERFDLPLPAKSRCVSENPFRSYFESRSVPRRESFGIQDPLMLKNCDDNFCIVSWSEGNPSLR</sequence>
<protein>
    <submittedName>
        <fullName evidence="1">Uncharacterized protein</fullName>
    </submittedName>
</protein>
<dbReference type="AlphaFoldDB" id="A0AAV1RR91"/>
<reference evidence="1 2" key="1">
    <citation type="submission" date="2024-01" db="EMBL/GenBank/DDBJ databases">
        <authorList>
            <person name="Waweru B."/>
        </authorList>
    </citation>
    <scope>NUCLEOTIDE SEQUENCE [LARGE SCALE GENOMIC DNA]</scope>
</reference>
<proteinExistence type="predicted"/>
<accession>A0AAV1RR91</accession>
<dbReference type="Proteomes" id="UP001314170">
    <property type="component" value="Unassembled WGS sequence"/>
</dbReference>
<evidence type="ECO:0000313" key="1">
    <source>
        <dbReference type="EMBL" id="CAK7338855.1"/>
    </source>
</evidence>
<organism evidence="1 2">
    <name type="scientific">Dovyalis caffra</name>
    <dbReference type="NCBI Taxonomy" id="77055"/>
    <lineage>
        <taxon>Eukaryota</taxon>
        <taxon>Viridiplantae</taxon>
        <taxon>Streptophyta</taxon>
        <taxon>Embryophyta</taxon>
        <taxon>Tracheophyta</taxon>
        <taxon>Spermatophyta</taxon>
        <taxon>Magnoliopsida</taxon>
        <taxon>eudicotyledons</taxon>
        <taxon>Gunneridae</taxon>
        <taxon>Pentapetalae</taxon>
        <taxon>rosids</taxon>
        <taxon>fabids</taxon>
        <taxon>Malpighiales</taxon>
        <taxon>Salicaceae</taxon>
        <taxon>Flacourtieae</taxon>
        <taxon>Dovyalis</taxon>
    </lineage>
</organism>
<name>A0AAV1RR91_9ROSI</name>
<evidence type="ECO:0000313" key="2">
    <source>
        <dbReference type="Proteomes" id="UP001314170"/>
    </source>
</evidence>
<comment type="caution">
    <text evidence="1">The sequence shown here is derived from an EMBL/GenBank/DDBJ whole genome shotgun (WGS) entry which is preliminary data.</text>
</comment>
<keyword evidence="2" id="KW-1185">Reference proteome</keyword>
<dbReference type="EMBL" id="CAWUPB010001156">
    <property type="protein sequence ID" value="CAK7338855.1"/>
    <property type="molecule type" value="Genomic_DNA"/>
</dbReference>
<dbReference type="SUPFAM" id="SSF51197">
    <property type="entry name" value="Clavaminate synthase-like"/>
    <property type="match status" value="1"/>
</dbReference>